<proteinExistence type="predicted"/>
<dbReference type="SUPFAM" id="SSF56112">
    <property type="entry name" value="Protein kinase-like (PK-like)"/>
    <property type="match status" value="1"/>
</dbReference>
<dbReference type="InterPro" id="IPR011009">
    <property type="entry name" value="Kinase-like_dom_sf"/>
</dbReference>
<evidence type="ECO:0000313" key="3">
    <source>
        <dbReference type="Proteomes" id="UP001168821"/>
    </source>
</evidence>
<dbReference type="Gene3D" id="3.90.1200.10">
    <property type="match status" value="1"/>
</dbReference>
<dbReference type="EMBL" id="JALNTZ010000003">
    <property type="protein sequence ID" value="KAJ3658383.1"/>
    <property type="molecule type" value="Genomic_DNA"/>
</dbReference>
<comment type="caution">
    <text evidence="2">The sequence shown here is derived from an EMBL/GenBank/DDBJ whole genome shotgun (WGS) entry which is preliminary data.</text>
</comment>
<dbReference type="AlphaFoldDB" id="A0AA38INC7"/>
<dbReference type="InterPro" id="IPR015897">
    <property type="entry name" value="CHK_kinase-like"/>
</dbReference>
<sequence length="397" mass="45579">MNVEQIKNIEDLIELDAGSKIKSHTVKRLTAPGENYGSLILSVDISVQTPNGDEEVHAVAKMVPPNKFIQEVFNTQVTFRNEIGFFRNIVPVLQNFQREHGVKKVTNFAAKYYGSRLNLNKDESIVDDDAALVVENLKSKGYDTLDRIAGLDLDAAKLVIINLAELHAVPIALKLQKPDVFENEVKKYLSTWKIPDRMAQQMREDQIRLAEEIEELRPLKERILAAFDSATNEPSKKCEPFATIAHNDCWSNNNMFKKEGNKVVKSKMVDFQILDYGSPAKDVVFFIFSSVKNEVVKDHYDELVKLYYDTFISDLKELHCDVTPFTWEALLEEIDYVMTHSEFRHLGFMMLPIYAPKGAVQELDVLTPESMRHETITEVQKEKYAFTYTEFAKRGWI</sequence>
<dbReference type="Pfam" id="PF02958">
    <property type="entry name" value="EcKL"/>
    <property type="match status" value="1"/>
</dbReference>
<name>A0AA38INC7_9CUCU</name>
<dbReference type="Proteomes" id="UP001168821">
    <property type="component" value="Unassembled WGS sequence"/>
</dbReference>
<dbReference type="SMART" id="SM00587">
    <property type="entry name" value="CHK"/>
    <property type="match status" value="1"/>
</dbReference>
<evidence type="ECO:0000313" key="2">
    <source>
        <dbReference type="EMBL" id="KAJ3658383.1"/>
    </source>
</evidence>
<feature type="domain" description="CHK kinase-like" evidence="1">
    <location>
        <begin position="132"/>
        <end position="317"/>
    </location>
</feature>
<dbReference type="PANTHER" id="PTHR11012:SF55">
    <property type="entry name" value="BHLH DOMAIN-CONTAINING PROTEIN"/>
    <property type="match status" value="1"/>
</dbReference>
<keyword evidence="3" id="KW-1185">Reference proteome</keyword>
<evidence type="ECO:0000259" key="1">
    <source>
        <dbReference type="SMART" id="SM00587"/>
    </source>
</evidence>
<gene>
    <name evidence="2" type="ORF">Zmor_010123</name>
</gene>
<organism evidence="2 3">
    <name type="scientific">Zophobas morio</name>
    <dbReference type="NCBI Taxonomy" id="2755281"/>
    <lineage>
        <taxon>Eukaryota</taxon>
        <taxon>Metazoa</taxon>
        <taxon>Ecdysozoa</taxon>
        <taxon>Arthropoda</taxon>
        <taxon>Hexapoda</taxon>
        <taxon>Insecta</taxon>
        <taxon>Pterygota</taxon>
        <taxon>Neoptera</taxon>
        <taxon>Endopterygota</taxon>
        <taxon>Coleoptera</taxon>
        <taxon>Polyphaga</taxon>
        <taxon>Cucujiformia</taxon>
        <taxon>Tenebrionidae</taxon>
        <taxon>Zophobas</taxon>
    </lineage>
</organism>
<dbReference type="InterPro" id="IPR004119">
    <property type="entry name" value="EcKL"/>
</dbReference>
<reference evidence="2" key="1">
    <citation type="journal article" date="2023" name="G3 (Bethesda)">
        <title>Whole genome assemblies of Zophobas morio and Tenebrio molitor.</title>
        <authorList>
            <person name="Kaur S."/>
            <person name="Stinson S.A."/>
            <person name="diCenzo G.C."/>
        </authorList>
    </citation>
    <scope>NUCLEOTIDE SEQUENCE</scope>
    <source>
        <strain evidence="2">QUZm001</strain>
    </source>
</reference>
<protein>
    <recommendedName>
        <fullName evidence="1">CHK kinase-like domain-containing protein</fullName>
    </recommendedName>
</protein>
<dbReference type="PANTHER" id="PTHR11012">
    <property type="entry name" value="PROTEIN KINASE-LIKE DOMAIN-CONTAINING"/>
    <property type="match status" value="1"/>
</dbReference>
<accession>A0AA38INC7</accession>